<dbReference type="EMBL" id="AMQN01014828">
    <property type="status" value="NOT_ANNOTATED_CDS"/>
    <property type="molecule type" value="Genomic_DNA"/>
</dbReference>
<reference evidence="3" key="1">
    <citation type="submission" date="2012-12" db="EMBL/GenBank/DDBJ databases">
        <authorList>
            <person name="Hellsten U."/>
            <person name="Grimwood J."/>
            <person name="Chapman J.A."/>
            <person name="Shapiro H."/>
            <person name="Aerts A."/>
            <person name="Otillar R.P."/>
            <person name="Terry A.Y."/>
            <person name="Boore J.L."/>
            <person name="Simakov O."/>
            <person name="Marletaz F."/>
            <person name="Cho S.-J."/>
            <person name="Edsinger-Gonzales E."/>
            <person name="Havlak P."/>
            <person name="Kuo D.-H."/>
            <person name="Larsson T."/>
            <person name="Lv J."/>
            <person name="Arendt D."/>
            <person name="Savage R."/>
            <person name="Osoegawa K."/>
            <person name="de Jong P."/>
            <person name="Lindberg D.R."/>
            <person name="Seaver E.C."/>
            <person name="Weisblat D.A."/>
            <person name="Putnam N.H."/>
            <person name="Grigoriev I.V."/>
            <person name="Rokhsar D.S."/>
        </authorList>
    </citation>
    <scope>NUCLEOTIDE SEQUENCE</scope>
    <source>
        <strain evidence="3">I ESC-2004</strain>
    </source>
</reference>
<evidence type="ECO:0000313" key="2">
    <source>
        <dbReference type="EnsemblMetazoa" id="CapteP203617"/>
    </source>
</evidence>
<gene>
    <name evidence="1" type="ORF">CAPTEDRAFT_203617</name>
</gene>
<accession>R7T7Q9</accession>
<dbReference type="Proteomes" id="UP000014760">
    <property type="component" value="Unassembled WGS sequence"/>
</dbReference>
<reference evidence="2" key="3">
    <citation type="submission" date="2015-06" db="UniProtKB">
        <authorList>
            <consortium name="EnsemblMetazoa"/>
        </authorList>
    </citation>
    <scope>IDENTIFICATION</scope>
</reference>
<dbReference type="OrthoDB" id="7312725at2759"/>
<keyword evidence="3" id="KW-1185">Reference proteome</keyword>
<proteinExistence type="predicted"/>
<dbReference type="HOGENOM" id="CLU_156080_0_0_1"/>
<sequence length="135" mass="15929">MPYRCVVGGFSRVSTDGVWLYFWPRDEAQAKLWDRFVRSYLLERRELLYHCTTPKKRRGTYEKGQHQMILDDIIPESEVPDCEKAWIDPKSAAAVKVKELVFNNHRLKDLATLSPHFQTYDLEPFHSLLNQFALN</sequence>
<name>R7T7Q9_CAPTE</name>
<dbReference type="EMBL" id="KB311334">
    <property type="protein sequence ID" value="ELT89468.1"/>
    <property type="molecule type" value="Genomic_DNA"/>
</dbReference>
<organism evidence="1">
    <name type="scientific">Capitella teleta</name>
    <name type="common">Polychaete worm</name>
    <dbReference type="NCBI Taxonomy" id="283909"/>
    <lineage>
        <taxon>Eukaryota</taxon>
        <taxon>Metazoa</taxon>
        <taxon>Spiralia</taxon>
        <taxon>Lophotrochozoa</taxon>
        <taxon>Annelida</taxon>
        <taxon>Polychaeta</taxon>
        <taxon>Sedentaria</taxon>
        <taxon>Scolecida</taxon>
        <taxon>Capitellidae</taxon>
        <taxon>Capitella</taxon>
    </lineage>
</organism>
<protein>
    <submittedName>
        <fullName evidence="1 2">Uncharacterized protein</fullName>
    </submittedName>
</protein>
<dbReference type="AlphaFoldDB" id="R7T7Q9"/>
<dbReference type="EnsemblMetazoa" id="CapteT203617">
    <property type="protein sequence ID" value="CapteP203617"/>
    <property type="gene ID" value="CapteG203617"/>
</dbReference>
<reference evidence="1 3" key="2">
    <citation type="journal article" date="2013" name="Nature">
        <title>Insights into bilaterian evolution from three spiralian genomes.</title>
        <authorList>
            <person name="Simakov O."/>
            <person name="Marletaz F."/>
            <person name="Cho S.J."/>
            <person name="Edsinger-Gonzales E."/>
            <person name="Havlak P."/>
            <person name="Hellsten U."/>
            <person name="Kuo D.H."/>
            <person name="Larsson T."/>
            <person name="Lv J."/>
            <person name="Arendt D."/>
            <person name="Savage R."/>
            <person name="Osoegawa K."/>
            <person name="de Jong P."/>
            <person name="Grimwood J."/>
            <person name="Chapman J.A."/>
            <person name="Shapiro H."/>
            <person name="Aerts A."/>
            <person name="Otillar R.P."/>
            <person name="Terry A.Y."/>
            <person name="Boore J.L."/>
            <person name="Grigoriev I.V."/>
            <person name="Lindberg D.R."/>
            <person name="Seaver E.C."/>
            <person name="Weisblat D.A."/>
            <person name="Putnam N.H."/>
            <person name="Rokhsar D.S."/>
        </authorList>
    </citation>
    <scope>NUCLEOTIDE SEQUENCE</scope>
    <source>
        <strain evidence="1 3">I ESC-2004</strain>
    </source>
</reference>
<evidence type="ECO:0000313" key="3">
    <source>
        <dbReference type="Proteomes" id="UP000014760"/>
    </source>
</evidence>
<evidence type="ECO:0000313" key="1">
    <source>
        <dbReference type="EMBL" id="ELT89468.1"/>
    </source>
</evidence>